<protein>
    <recommendedName>
        <fullName evidence="3">S1 motif domain-containing protein</fullName>
    </recommendedName>
</protein>
<accession>A0ABR2Z382</accession>
<keyword evidence="2" id="KW-1185">Reference proteome</keyword>
<gene>
    <name evidence="1" type="ORF">WJX75_003590</name>
</gene>
<dbReference type="Proteomes" id="UP001491310">
    <property type="component" value="Unassembled WGS sequence"/>
</dbReference>
<organism evidence="1 2">
    <name type="scientific">Coccomyxa subellipsoidea</name>
    <dbReference type="NCBI Taxonomy" id="248742"/>
    <lineage>
        <taxon>Eukaryota</taxon>
        <taxon>Viridiplantae</taxon>
        <taxon>Chlorophyta</taxon>
        <taxon>core chlorophytes</taxon>
        <taxon>Trebouxiophyceae</taxon>
        <taxon>Trebouxiophyceae incertae sedis</taxon>
        <taxon>Coccomyxaceae</taxon>
        <taxon>Coccomyxa</taxon>
    </lineage>
</organism>
<sequence>MYFVPLKTLQCSSRHPQPVGLESSQVASIGYHVQGRVSQVPQVSQGSCGGKSPSTIKTHARGQSHKGTFSFIKDTEKVIDLGNQLQVHVEKINNNVGRLYFVATNQMPRSIVVREPNADRDLPRTELGFLFTWITNYSVVVDGKEVMFMEPQRGANLFER</sequence>
<name>A0ABR2Z382_9CHLO</name>
<reference evidence="1 2" key="1">
    <citation type="journal article" date="2024" name="Nat. Commun.">
        <title>Phylogenomics reveals the evolutionary origins of lichenization in chlorophyte algae.</title>
        <authorList>
            <person name="Puginier C."/>
            <person name="Libourel C."/>
            <person name="Otte J."/>
            <person name="Skaloud P."/>
            <person name="Haon M."/>
            <person name="Grisel S."/>
            <person name="Petersen M."/>
            <person name="Berrin J.G."/>
            <person name="Delaux P.M."/>
            <person name="Dal Grande F."/>
            <person name="Keller J."/>
        </authorList>
    </citation>
    <scope>NUCLEOTIDE SEQUENCE [LARGE SCALE GENOMIC DNA]</scope>
    <source>
        <strain evidence="1 2">SAG 216-7</strain>
    </source>
</reference>
<evidence type="ECO:0008006" key="3">
    <source>
        <dbReference type="Google" id="ProtNLM"/>
    </source>
</evidence>
<comment type="caution">
    <text evidence="1">The sequence shown here is derived from an EMBL/GenBank/DDBJ whole genome shotgun (WGS) entry which is preliminary data.</text>
</comment>
<dbReference type="EMBL" id="JALJOT010000001">
    <property type="protein sequence ID" value="KAK9918374.1"/>
    <property type="molecule type" value="Genomic_DNA"/>
</dbReference>
<evidence type="ECO:0000313" key="2">
    <source>
        <dbReference type="Proteomes" id="UP001491310"/>
    </source>
</evidence>
<proteinExistence type="predicted"/>
<evidence type="ECO:0000313" key="1">
    <source>
        <dbReference type="EMBL" id="KAK9918374.1"/>
    </source>
</evidence>